<dbReference type="PANTHER" id="PTHR30404">
    <property type="entry name" value="N-ACETYLMURAMOYL-L-ALANINE AMIDASE"/>
    <property type="match status" value="1"/>
</dbReference>
<dbReference type="RefSeq" id="WP_224371308.1">
    <property type="nucleotide sequence ID" value="NZ_CP047357.1"/>
</dbReference>
<proteinExistence type="predicted"/>
<dbReference type="GO" id="GO:0008745">
    <property type="term" value="F:N-acetylmuramoyl-L-alanine amidase activity"/>
    <property type="evidence" value="ECO:0007669"/>
    <property type="project" value="UniProtKB-EC"/>
</dbReference>
<comment type="caution">
    <text evidence="5">The sequence shown here is derived from an EMBL/GenBank/DDBJ whole genome shotgun (WGS) entry which is preliminary data.</text>
</comment>
<gene>
    <name evidence="5" type="ORF">JOF33_002171</name>
</gene>
<dbReference type="PROSITE" id="PS50835">
    <property type="entry name" value="IG_LIKE"/>
    <property type="match status" value="1"/>
</dbReference>
<dbReference type="Gene3D" id="3.40.630.40">
    <property type="entry name" value="Zn-dependent exopeptidases"/>
    <property type="match status" value="1"/>
</dbReference>
<dbReference type="Pfam" id="PF01520">
    <property type="entry name" value="Amidase_3"/>
    <property type="match status" value="1"/>
</dbReference>
<keyword evidence="6" id="KW-1185">Reference proteome</keyword>
<keyword evidence="3" id="KW-0732">Signal</keyword>
<evidence type="ECO:0000256" key="3">
    <source>
        <dbReference type="SAM" id="SignalP"/>
    </source>
</evidence>
<dbReference type="EC" id="3.5.1.28" evidence="5"/>
<accession>A0ABS4UA95</accession>
<reference evidence="5 6" key="1">
    <citation type="submission" date="2021-03" db="EMBL/GenBank/DDBJ databases">
        <title>Sequencing the genomes of 1000 actinobacteria strains.</title>
        <authorList>
            <person name="Klenk H.-P."/>
        </authorList>
    </citation>
    <scope>NUCLEOTIDE SEQUENCE [LARGE SCALE GENOMIC DNA]</scope>
    <source>
        <strain evidence="5 6">DSM 44506</strain>
    </source>
</reference>
<feature type="region of interest" description="Disordered" evidence="2">
    <location>
        <begin position="35"/>
        <end position="126"/>
    </location>
</feature>
<sequence>MNTFSRCSGQGLVIAATAMLMAGCTIGDVGGDARGDADAHASPSTSIAQGRDAPNPTRGSSGKSGASTSTAPTSPESTPAPDDGDLTGRTIYLDPGHAAVMPADNPQVPDGRGGTKPCQVSGTTADDGWPEHTFNWLMALEIKDRLEALGATVLLSREDDSGVADCIDLRAEKENASPADVVVSLHADGSGEGNRGFHVITVADPLPGNDAAGSAVLAANIRDGFLAGGFAPSNYLGVDGIDHRSDLTGLNLSTKPKVLVEFGNMRDSADIVLLASEDGRAEMARAVIRGITATIGR</sequence>
<dbReference type="InterPro" id="IPR050695">
    <property type="entry name" value="N-acetylmuramoyl_amidase_3"/>
</dbReference>
<feature type="chain" id="PRO_5046275278" evidence="3">
    <location>
        <begin position="23"/>
        <end position="297"/>
    </location>
</feature>
<feature type="signal peptide" evidence="3">
    <location>
        <begin position="1"/>
        <end position="22"/>
    </location>
</feature>
<feature type="domain" description="Ig-like" evidence="4">
    <location>
        <begin position="95"/>
        <end position="184"/>
    </location>
</feature>
<feature type="compositionally biased region" description="Low complexity" evidence="2">
    <location>
        <begin position="59"/>
        <end position="81"/>
    </location>
</feature>
<keyword evidence="1 5" id="KW-0378">Hydrolase</keyword>
<name>A0ABS4UA95_9CORY</name>
<evidence type="ECO:0000256" key="1">
    <source>
        <dbReference type="ARBA" id="ARBA00022801"/>
    </source>
</evidence>
<dbReference type="InterPro" id="IPR002508">
    <property type="entry name" value="MurNAc-LAA_cat"/>
</dbReference>
<evidence type="ECO:0000313" key="5">
    <source>
        <dbReference type="EMBL" id="MBP2333472.1"/>
    </source>
</evidence>
<dbReference type="PROSITE" id="PS51257">
    <property type="entry name" value="PROKAR_LIPOPROTEIN"/>
    <property type="match status" value="1"/>
</dbReference>
<dbReference type="PANTHER" id="PTHR30404:SF0">
    <property type="entry name" value="N-ACETYLMURAMOYL-L-ALANINE AMIDASE AMIC"/>
    <property type="match status" value="1"/>
</dbReference>
<protein>
    <submittedName>
        <fullName evidence="5">N-acetylmuramoyl-L-alanine amidase</fullName>
        <ecNumber evidence="5">3.5.1.28</ecNumber>
    </submittedName>
</protein>
<evidence type="ECO:0000259" key="4">
    <source>
        <dbReference type="PROSITE" id="PS50835"/>
    </source>
</evidence>
<evidence type="ECO:0000313" key="6">
    <source>
        <dbReference type="Proteomes" id="UP001519305"/>
    </source>
</evidence>
<dbReference type="InterPro" id="IPR007110">
    <property type="entry name" value="Ig-like_dom"/>
</dbReference>
<dbReference type="SUPFAM" id="SSF53187">
    <property type="entry name" value="Zn-dependent exopeptidases"/>
    <property type="match status" value="1"/>
</dbReference>
<evidence type="ECO:0000256" key="2">
    <source>
        <dbReference type="SAM" id="MobiDB-lite"/>
    </source>
</evidence>
<dbReference type="CDD" id="cd02696">
    <property type="entry name" value="MurNAc-LAA"/>
    <property type="match status" value="1"/>
</dbReference>
<dbReference type="SMART" id="SM00646">
    <property type="entry name" value="Ami_3"/>
    <property type="match status" value="1"/>
</dbReference>
<dbReference type="Proteomes" id="UP001519305">
    <property type="component" value="Unassembled WGS sequence"/>
</dbReference>
<dbReference type="EMBL" id="JAGINY010000001">
    <property type="protein sequence ID" value="MBP2333472.1"/>
    <property type="molecule type" value="Genomic_DNA"/>
</dbReference>
<organism evidence="5 6">
    <name type="scientific">Corynebacterium freneyi</name>
    <dbReference type="NCBI Taxonomy" id="134034"/>
    <lineage>
        <taxon>Bacteria</taxon>
        <taxon>Bacillati</taxon>
        <taxon>Actinomycetota</taxon>
        <taxon>Actinomycetes</taxon>
        <taxon>Mycobacteriales</taxon>
        <taxon>Corynebacteriaceae</taxon>
        <taxon>Corynebacterium</taxon>
    </lineage>
</organism>